<organism evidence="2 3">
    <name type="scientific">Streptomyces minutiscleroticus</name>
    <dbReference type="NCBI Taxonomy" id="68238"/>
    <lineage>
        <taxon>Bacteria</taxon>
        <taxon>Bacillati</taxon>
        <taxon>Actinomycetota</taxon>
        <taxon>Actinomycetes</taxon>
        <taxon>Kitasatosporales</taxon>
        <taxon>Streptomycetaceae</taxon>
        <taxon>Streptomyces</taxon>
    </lineage>
</organism>
<evidence type="ECO:0000313" key="2">
    <source>
        <dbReference type="EMBL" id="GGX70008.1"/>
    </source>
</evidence>
<dbReference type="Proteomes" id="UP000619244">
    <property type="component" value="Unassembled WGS sequence"/>
</dbReference>
<dbReference type="EMBL" id="BMVU01000008">
    <property type="protein sequence ID" value="GGX70008.1"/>
    <property type="molecule type" value="Genomic_DNA"/>
</dbReference>
<feature type="compositionally biased region" description="Low complexity" evidence="1">
    <location>
        <begin position="106"/>
        <end position="118"/>
    </location>
</feature>
<evidence type="ECO:0000313" key="3">
    <source>
        <dbReference type="Proteomes" id="UP000619244"/>
    </source>
</evidence>
<feature type="compositionally biased region" description="Polar residues" evidence="1">
    <location>
        <begin position="190"/>
        <end position="200"/>
    </location>
</feature>
<sequence>MDRAKGSCWGIVLSVRGRGDEEDEDEQAGQGLHEAVWLDDDRLDADERERRDGDQPAVVAGGGRRDPRDEQTGDLEDEHAALEEGSDGDDVQPAGDEEGEREGDQPAVRGAAQPAGAADRQDEAGGTECRGQEQVAGGDRSAEPVVAQSRPALGVEERATGKDGAGVDHRRRGGQGDPRLAAHQGDQGGQREQSVGQQPNLRALALRPRVPMQA</sequence>
<name>A0A918KQ04_9ACTN</name>
<feature type="region of interest" description="Disordered" evidence="1">
    <location>
        <begin position="16"/>
        <end position="214"/>
    </location>
</feature>
<feature type="compositionally biased region" description="Basic and acidic residues" evidence="1">
    <location>
        <begin position="45"/>
        <end position="54"/>
    </location>
</feature>
<dbReference type="AlphaFoldDB" id="A0A918KQ04"/>
<comment type="caution">
    <text evidence="2">The sequence shown here is derived from an EMBL/GenBank/DDBJ whole genome shotgun (WGS) entry which is preliminary data.</text>
</comment>
<keyword evidence="3" id="KW-1185">Reference proteome</keyword>
<reference evidence="2" key="1">
    <citation type="journal article" date="2014" name="Int. J. Syst. Evol. Microbiol.">
        <title>Complete genome sequence of Corynebacterium casei LMG S-19264T (=DSM 44701T), isolated from a smear-ripened cheese.</title>
        <authorList>
            <consortium name="US DOE Joint Genome Institute (JGI-PGF)"/>
            <person name="Walter F."/>
            <person name="Albersmeier A."/>
            <person name="Kalinowski J."/>
            <person name="Ruckert C."/>
        </authorList>
    </citation>
    <scope>NUCLEOTIDE SEQUENCE</scope>
    <source>
        <strain evidence="2">JCM 4790</strain>
    </source>
</reference>
<protein>
    <submittedName>
        <fullName evidence="2">Uncharacterized protein</fullName>
    </submittedName>
</protein>
<accession>A0A918KQ04</accession>
<feature type="compositionally biased region" description="Acidic residues" evidence="1">
    <location>
        <begin position="84"/>
        <end position="101"/>
    </location>
</feature>
<feature type="compositionally biased region" description="Basic and acidic residues" evidence="1">
    <location>
        <begin position="155"/>
        <end position="168"/>
    </location>
</feature>
<evidence type="ECO:0000256" key="1">
    <source>
        <dbReference type="SAM" id="MobiDB-lite"/>
    </source>
</evidence>
<gene>
    <name evidence="2" type="ORF">GCM10010358_25650</name>
</gene>
<reference evidence="2" key="2">
    <citation type="submission" date="2020-09" db="EMBL/GenBank/DDBJ databases">
        <authorList>
            <person name="Sun Q."/>
            <person name="Ohkuma M."/>
        </authorList>
    </citation>
    <scope>NUCLEOTIDE SEQUENCE</scope>
    <source>
        <strain evidence="2">JCM 4790</strain>
    </source>
</reference>
<proteinExistence type="predicted"/>